<reference evidence="2" key="1">
    <citation type="submission" date="2020-05" db="EMBL/GenBank/DDBJ databases">
        <title>WGS assembly of Panicum virgatum.</title>
        <authorList>
            <person name="Lovell J.T."/>
            <person name="Jenkins J."/>
            <person name="Shu S."/>
            <person name="Juenger T.E."/>
            <person name="Schmutz J."/>
        </authorList>
    </citation>
    <scope>NUCLEOTIDE SEQUENCE</scope>
    <source>
        <strain evidence="2">AP13</strain>
    </source>
</reference>
<protein>
    <submittedName>
        <fullName evidence="2">Uncharacterized protein</fullName>
    </submittedName>
</protein>
<feature type="region of interest" description="Disordered" evidence="1">
    <location>
        <begin position="164"/>
        <end position="217"/>
    </location>
</feature>
<evidence type="ECO:0000313" key="2">
    <source>
        <dbReference type="EMBL" id="KAG2580928.1"/>
    </source>
</evidence>
<feature type="compositionally biased region" description="Gly residues" evidence="1">
    <location>
        <begin position="178"/>
        <end position="188"/>
    </location>
</feature>
<dbReference type="AlphaFoldDB" id="A0A8T0R719"/>
<evidence type="ECO:0000256" key="1">
    <source>
        <dbReference type="SAM" id="MobiDB-lite"/>
    </source>
</evidence>
<sequence length="217" mass="23176">MHSVLSLKPGVTRRAGSCAKRCSTLGTVTAAKVKPAYDAPRASVWVSDERGDRVVAPLQRARPRTAGQRGLRIKEARSPSLPSPAPASSTPRGSVAAVLDMEDPCRCLIPSQPLAGEPHRSLERVAHTLPPPFRRLDLPRPWRIAASSRGAESARAAHVLGGRATGAMRGRGRQREQGGVGAAEGAGRGRARRRAAGKEMAQGRKRRRAHGGEYDKI</sequence>
<keyword evidence="3" id="KW-1185">Reference proteome</keyword>
<feature type="region of interest" description="Disordered" evidence="1">
    <location>
        <begin position="61"/>
        <end position="93"/>
    </location>
</feature>
<dbReference type="Proteomes" id="UP000823388">
    <property type="component" value="Chromosome 6K"/>
</dbReference>
<dbReference type="EMBL" id="CM029047">
    <property type="protein sequence ID" value="KAG2580928.1"/>
    <property type="molecule type" value="Genomic_DNA"/>
</dbReference>
<evidence type="ECO:0000313" key="3">
    <source>
        <dbReference type="Proteomes" id="UP000823388"/>
    </source>
</evidence>
<gene>
    <name evidence="2" type="ORF">PVAP13_6KG006876</name>
</gene>
<organism evidence="2 3">
    <name type="scientific">Panicum virgatum</name>
    <name type="common">Blackwell switchgrass</name>
    <dbReference type="NCBI Taxonomy" id="38727"/>
    <lineage>
        <taxon>Eukaryota</taxon>
        <taxon>Viridiplantae</taxon>
        <taxon>Streptophyta</taxon>
        <taxon>Embryophyta</taxon>
        <taxon>Tracheophyta</taxon>
        <taxon>Spermatophyta</taxon>
        <taxon>Magnoliopsida</taxon>
        <taxon>Liliopsida</taxon>
        <taxon>Poales</taxon>
        <taxon>Poaceae</taxon>
        <taxon>PACMAD clade</taxon>
        <taxon>Panicoideae</taxon>
        <taxon>Panicodae</taxon>
        <taxon>Paniceae</taxon>
        <taxon>Panicinae</taxon>
        <taxon>Panicum</taxon>
        <taxon>Panicum sect. Hiantes</taxon>
    </lineage>
</organism>
<proteinExistence type="predicted"/>
<accession>A0A8T0R719</accession>
<name>A0A8T0R719_PANVG</name>
<comment type="caution">
    <text evidence="2">The sequence shown here is derived from an EMBL/GenBank/DDBJ whole genome shotgun (WGS) entry which is preliminary data.</text>
</comment>